<evidence type="ECO:0000256" key="7">
    <source>
        <dbReference type="PIRSR" id="PIRSR600269-51"/>
    </source>
</evidence>
<dbReference type="Gene3D" id="3.10.450.40">
    <property type="match status" value="2"/>
</dbReference>
<evidence type="ECO:0000256" key="5">
    <source>
        <dbReference type="ARBA" id="ARBA00023008"/>
    </source>
</evidence>
<dbReference type="PRINTS" id="PR00766">
    <property type="entry name" value="CUDAOXIDASE"/>
</dbReference>
<dbReference type="PROSITE" id="PS01165">
    <property type="entry name" value="COPPER_AMINE_OXID_2"/>
    <property type="match status" value="1"/>
</dbReference>
<dbReference type="Ensembl" id="ENSKMAT00000021284.1">
    <property type="protein sequence ID" value="ENSKMAP00000021008.1"/>
    <property type="gene ID" value="ENSKMAG00000015623.1"/>
</dbReference>
<keyword evidence="9" id="KW-0472">Membrane</keyword>
<evidence type="ECO:0000313" key="14">
    <source>
        <dbReference type="Proteomes" id="UP000264800"/>
    </source>
</evidence>
<name>A0A3Q3AVC5_KRYMA</name>
<dbReference type="EC" id="1.4.3.-" evidence="8"/>
<dbReference type="STRING" id="37003.ENSKMAP00000021008"/>
<dbReference type="InterPro" id="IPR015800">
    <property type="entry name" value="Cu_amine_oxidase_N2"/>
</dbReference>
<feature type="active site" description="Proton acceptor" evidence="6">
    <location>
        <position position="372"/>
    </location>
</feature>
<dbReference type="FunFam" id="3.10.450.40:FF:000018">
    <property type="entry name" value="Amine oxidase"/>
    <property type="match status" value="1"/>
</dbReference>
<dbReference type="InterPro" id="IPR015798">
    <property type="entry name" value="Cu_amine_oxidase_C"/>
</dbReference>
<keyword evidence="3 6" id="KW-0801">TPQ</keyword>
<dbReference type="Pfam" id="PF02727">
    <property type="entry name" value="Cu_amine_oxidN2"/>
    <property type="match status" value="1"/>
</dbReference>
<keyword evidence="9" id="KW-0812">Transmembrane</keyword>
<dbReference type="SUPFAM" id="SSF49998">
    <property type="entry name" value="Amine oxidase catalytic domain"/>
    <property type="match status" value="1"/>
</dbReference>
<evidence type="ECO:0000256" key="4">
    <source>
        <dbReference type="ARBA" id="ARBA00023002"/>
    </source>
</evidence>
<dbReference type="Proteomes" id="UP000264800">
    <property type="component" value="Unplaced"/>
</dbReference>
<dbReference type="Gene3D" id="2.70.98.20">
    <property type="entry name" value="Copper amine oxidase, catalytic domain"/>
    <property type="match status" value="1"/>
</dbReference>
<protein>
    <recommendedName>
        <fullName evidence="8">Amine oxidase</fullName>
        <ecNumber evidence="8">1.4.3.-</ecNumber>
    </recommendedName>
</protein>
<evidence type="ECO:0000256" key="9">
    <source>
        <dbReference type="SAM" id="Phobius"/>
    </source>
</evidence>
<keyword evidence="5 8" id="KW-0186">Copper</keyword>
<sequence length="755" mass="86562">MNSLLKWALILFVLGSVILNIVLIGVHSGRGPKCSAQHAHPLRAQHDNRSLLFADLTREEYFQVQQYMLQQKGLDISSKQTTKPSGNFLFLIDLSLPKKSEALDYLDGKGPKPVRKATVVVFYGTKNYIKEYEVWPLPDPASHKDVTRERYGTELPLSKRLVTIGEYTLMFGFFQDEVFSKLGQLMKESFGVDRDRKLNAFEQMPRGVRSGDRKTWVSFFRDMSGMYIHPVGFEVLLNHESTNASSWKVERLLYNGRYFNSVEQLKQDYENGNVQKIVYKESVDYGSLKPRSSPLQIGPQQFDVEGKRYSVQDNQVVYMKWRFAFGLSSLTGMRVFDVRFKGERVAYEISVQEAMSVYGSVTPGMILTKFLDSSIGIGRFAHELVRGIDCPYQSTYVDTYRYIDTPAPVRFRNSICIFEHNMGQPLRRHFADFFHHSFGGMVNSALVFRTITAIGNYDYMWDFIFYQSGSVEVKVHATGYISSSYLVDGALKYGHQVAENVLGNIHTHFINFKVDLDVSGVKNMFQTKDMEFVNVSLPWMPDRYAMVPQLVEKQLKTEQEAALRYDTKTPRYLHIASNKTNRWGHQRSYRLQVFSFAGDHLPESQTEERAMSWARYKVAITKHKDFEQTSSSLYNQNDIWTPAVDFSKFIEDNESIEDEDLVVWVTTGFLHIPHAEDIPNTVTVGNGGGVLLRPHNYFDEDPSIGSADSAYFDPGAEASCENNRMACFSQETCSPNLETFTYHGFEGVMKFNDWD</sequence>
<dbReference type="GeneTree" id="ENSGT00950000183207"/>
<dbReference type="GO" id="GO:0008131">
    <property type="term" value="F:primary methylamine oxidase activity"/>
    <property type="evidence" value="ECO:0007669"/>
    <property type="project" value="InterPro"/>
</dbReference>
<comment type="PTM">
    <text evidence="7 8">Topaquinone (TPQ) is generated by copper-dependent autoxidation of a specific tyrosyl residue.</text>
</comment>
<feature type="domain" description="Copper amine oxidase N2-terminal" evidence="11">
    <location>
        <begin position="69"/>
        <end position="128"/>
    </location>
</feature>
<feature type="active site" description="Schiff-base intermediate with substrate; via topaquinone" evidence="6">
    <location>
        <position position="457"/>
    </location>
</feature>
<dbReference type="PANTHER" id="PTHR10638:SF4">
    <property type="entry name" value="RETINA-SPECIFIC COPPER AMINE OXIDASE"/>
    <property type="match status" value="1"/>
</dbReference>
<dbReference type="SUPFAM" id="SSF54416">
    <property type="entry name" value="Amine oxidase N-terminal region"/>
    <property type="match status" value="2"/>
</dbReference>
<dbReference type="OrthoDB" id="5379943at2759"/>
<dbReference type="GO" id="GO:0048038">
    <property type="term" value="F:quinone binding"/>
    <property type="evidence" value="ECO:0007669"/>
    <property type="project" value="InterPro"/>
</dbReference>
<evidence type="ECO:0000259" key="12">
    <source>
        <dbReference type="Pfam" id="PF02728"/>
    </source>
</evidence>
<dbReference type="GO" id="GO:0009308">
    <property type="term" value="P:amine metabolic process"/>
    <property type="evidence" value="ECO:0007669"/>
    <property type="project" value="UniProtKB-UniRule"/>
</dbReference>
<dbReference type="Pfam" id="PF02728">
    <property type="entry name" value="Cu_amine_oxidN3"/>
    <property type="match status" value="1"/>
</dbReference>
<dbReference type="RefSeq" id="XP_017287714.1">
    <property type="nucleotide sequence ID" value="XM_017432225.3"/>
</dbReference>
<comment type="cofactor">
    <cofactor evidence="8">
        <name>Cu cation</name>
        <dbReference type="ChEBI" id="CHEBI:23378"/>
    </cofactor>
    <text evidence="8">Contains 1 topaquinone per subunit.</text>
</comment>
<evidence type="ECO:0000259" key="11">
    <source>
        <dbReference type="Pfam" id="PF02727"/>
    </source>
</evidence>
<dbReference type="GeneID" id="108245363"/>
<dbReference type="FunFam" id="2.70.98.20:FF:000002">
    <property type="entry name" value="Amine oxidase"/>
    <property type="match status" value="1"/>
</dbReference>
<dbReference type="OMA" id="CMFEIDK"/>
<organism evidence="13 14">
    <name type="scientific">Kryptolebias marmoratus</name>
    <name type="common">Mangrove killifish</name>
    <name type="synonym">Rivulus marmoratus</name>
    <dbReference type="NCBI Taxonomy" id="37003"/>
    <lineage>
        <taxon>Eukaryota</taxon>
        <taxon>Metazoa</taxon>
        <taxon>Chordata</taxon>
        <taxon>Craniata</taxon>
        <taxon>Vertebrata</taxon>
        <taxon>Euteleostomi</taxon>
        <taxon>Actinopterygii</taxon>
        <taxon>Neopterygii</taxon>
        <taxon>Teleostei</taxon>
        <taxon>Neoteleostei</taxon>
        <taxon>Acanthomorphata</taxon>
        <taxon>Ovalentaria</taxon>
        <taxon>Atherinomorphae</taxon>
        <taxon>Cyprinodontiformes</taxon>
        <taxon>Rivulidae</taxon>
        <taxon>Kryptolebias</taxon>
    </lineage>
</organism>
<keyword evidence="4 8" id="KW-0560">Oxidoreductase</keyword>
<feature type="modified residue" description="2',4',5'-topaquinone" evidence="7">
    <location>
        <position position="457"/>
    </location>
</feature>
<dbReference type="Pfam" id="PF01179">
    <property type="entry name" value="Cu_amine_oxid"/>
    <property type="match status" value="1"/>
</dbReference>
<reference evidence="13" key="2">
    <citation type="submission" date="2025-09" db="UniProtKB">
        <authorList>
            <consortium name="Ensembl"/>
        </authorList>
    </citation>
    <scope>IDENTIFICATION</scope>
</reference>
<dbReference type="GO" id="GO:0005886">
    <property type="term" value="C:plasma membrane"/>
    <property type="evidence" value="ECO:0007669"/>
    <property type="project" value="TreeGrafter"/>
</dbReference>
<dbReference type="CTD" id="314"/>
<feature type="transmembrane region" description="Helical" evidence="9">
    <location>
        <begin position="7"/>
        <end position="26"/>
    </location>
</feature>
<dbReference type="PANTHER" id="PTHR10638">
    <property type="entry name" value="COPPER AMINE OXIDASE"/>
    <property type="match status" value="1"/>
</dbReference>
<comment type="similarity">
    <text evidence="1 8">Belongs to the copper/topaquinone oxidase family.</text>
</comment>
<evidence type="ECO:0000259" key="10">
    <source>
        <dbReference type="Pfam" id="PF01179"/>
    </source>
</evidence>
<dbReference type="KEGG" id="kmr:108245363"/>
<evidence type="ECO:0000313" key="13">
    <source>
        <dbReference type="Ensembl" id="ENSKMAP00000021008.1"/>
    </source>
</evidence>
<evidence type="ECO:0000256" key="1">
    <source>
        <dbReference type="ARBA" id="ARBA00007983"/>
    </source>
</evidence>
<dbReference type="InterPro" id="IPR015802">
    <property type="entry name" value="Cu_amine_oxidase_N3"/>
</dbReference>
<keyword evidence="9" id="KW-1133">Transmembrane helix</keyword>
<dbReference type="InterPro" id="IPR036460">
    <property type="entry name" value="Cu_amine_oxidase_C_sf"/>
</dbReference>
<dbReference type="AlphaFoldDB" id="A0A3Q3AVC5"/>
<dbReference type="InterPro" id="IPR000269">
    <property type="entry name" value="Cu_amine_oxidase"/>
</dbReference>
<dbReference type="FunFam" id="3.10.450.40:FF:000022">
    <property type="entry name" value="Amine oxidase"/>
    <property type="match status" value="1"/>
</dbReference>
<keyword evidence="14" id="KW-1185">Reference proteome</keyword>
<dbReference type="GO" id="GO:0005507">
    <property type="term" value="F:copper ion binding"/>
    <property type="evidence" value="ECO:0007669"/>
    <property type="project" value="InterPro"/>
</dbReference>
<dbReference type="InterPro" id="IPR016182">
    <property type="entry name" value="Cu_amine_oxidase_N-reg"/>
</dbReference>
<dbReference type="InterPro" id="IPR049947">
    <property type="entry name" value="Cu_Am_Ox_Cu-bd"/>
</dbReference>
<accession>A0A3Q3AVC5</accession>
<proteinExistence type="inferred from homology"/>
<evidence type="ECO:0000256" key="3">
    <source>
        <dbReference type="ARBA" id="ARBA00022772"/>
    </source>
</evidence>
<evidence type="ECO:0000256" key="2">
    <source>
        <dbReference type="ARBA" id="ARBA00022723"/>
    </source>
</evidence>
<feature type="domain" description="Copper amine oxidase N3-terminal" evidence="12">
    <location>
        <begin position="184"/>
        <end position="256"/>
    </location>
</feature>
<reference evidence="13" key="1">
    <citation type="submission" date="2025-08" db="UniProtKB">
        <authorList>
            <consortium name="Ensembl"/>
        </authorList>
    </citation>
    <scope>IDENTIFICATION</scope>
</reference>
<feature type="domain" description="Copper amine oxidase catalytic" evidence="10">
    <location>
        <begin position="300"/>
        <end position="704"/>
    </location>
</feature>
<keyword evidence="2 8" id="KW-0479">Metal-binding</keyword>
<evidence type="ECO:0000256" key="6">
    <source>
        <dbReference type="PIRSR" id="PIRSR600269-50"/>
    </source>
</evidence>
<evidence type="ECO:0000256" key="8">
    <source>
        <dbReference type="RuleBase" id="RU000672"/>
    </source>
</evidence>